<dbReference type="Gene3D" id="3.40.50.300">
    <property type="entry name" value="P-loop containing nucleotide triphosphate hydrolases"/>
    <property type="match status" value="1"/>
</dbReference>
<gene>
    <name evidence="2" type="ORF">GH811_19090</name>
</gene>
<evidence type="ECO:0000259" key="1">
    <source>
        <dbReference type="Pfam" id="PF05707"/>
    </source>
</evidence>
<sequence length="87" mass="10070">MIKIYTGTPGSGKSLHAIQKVLAYLSEGRQVIANFPLKHDQLKKKHRNGKYFYVPNEDITIDYLYQFNNIYHQELGESQTLLIIDEA</sequence>
<dbReference type="Proteomes" id="UP000622405">
    <property type="component" value="Unassembled WGS sequence"/>
</dbReference>
<feature type="non-terminal residue" evidence="2">
    <location>
        <position position="87"/>
    </location>
</feature>
<dbReference type="RefSeq" id="WP_243167335.1">
    <property type="nucleotide sequence ID" value="NZ_WJBE01000046.1"/>
</dbReference>
<dbReference type="InterPro" id="IPR027417">
    <property type="entry name" value="P-loop_NTPase"/>
</dbReference>
<proteinExistence type="predicted"/>
<dbReference type="InterPro" id="IPR008900">
    <property type="entry name" value="Zot_N"/>
</dbReference>
<reference evidence="2 3" key="1">
    <citation type="journal article" date="2020" name="mSystems">
        <title>Defining Genomic and Predicted Metabolic Features of the Acetobacterium Genus.</title>
        <authorList>
            <person name="Ross D.E."/>
            <person name="Marshall C.W."/>
            <person name="Gulliver D."/>
            <person name="May H.D."/>
            <person name="Norman R.S."/>
        </authorList>
    </citation>
    <scope>NUCLEOTIDE SEQUENCE [LARGE SCALE GENOMIC DNA]</scope>
    <source>
        <strain evidence="2 3">DSM 4132</strain>
    </source>
</reference>
<accession>A0ABR6Z2E9</accession>
<feature type="domain" description="Zona occludens toxin N-terminal" evidence="1">
    <location>
        <begin position="1"/>
        <end position="87"/>
    </location>
</feature>
<protein>
    <recommendedName>
        <fullName evidence="1">Zona occludens toxin N-terminal domain-containing protein</fullName>
    </recommendedName>
</protein>
<dbReference type="EMBL" id="WJBE01000046">
    <property type="protein sequence ID" value="MBC3901698.1"/>
    <property type="molecule type" value="Genomic_DNA"/>
</dbReference>
<organism evidence="2 3">
    <name type="scientific">Acetobacterium malicum</name>
    <dbReference type="NCBI Taxonomy" id="52692"/>
    <lineage>
        <taxon>Bacteria</taxon>
        <taxon>Bacillati</taxon>
        <taxon>Bacillota</taxon>
        <taxon>Clostridia</taxon>
        <taxon>Eubacteriales</taxon>
        <taxon>Eubacteriaceae</taxon>
        <taxon>Acetobacterium</taxon>
    </lineage>
</organism>
<name>A0ABR6Z2E9_9FIRM</name>
<evidence type="ECO:0000313" key="2">
    <source>
        <dbReference type="EMBL" id="MBC3901698.1"/>
    </source>
</evidence>
<dbReference type="Pfam" id="PF05707">
    <property type="entry name" value="Zot"/>
    <property type="match status" value="1"/>
</dbReference>
<comment type="caution">
    <text evidence="2">The sequence shown here is derived from an EMBL/GenBank/DDBJ whole genome shotgun (WGS) entry which is preliminary data.</text>
</comment>
<keyword evidence="3" id="KW-1185">Reference proteome</keyword>
<evidence type="ECO:0000313" key="3">
    <source>
        <dbReference type="Proteomes" id="UP000622405"/>
    </source>
</evidence>